<sequence>MYVLFAISGVLTLSWAIETSMVNLVTVYFVIDYEWFNSKSCHVKKGAENLPHKLSIIKCDLIVNIKELIINNY</sequence>
<proteinExistence type="predicted"/>
<organism evidence="2 3">
    <name type="scientific">Arachis hypogaea</name>
    <name type="common">Peanut</name>
    <dbReference type="NCBI Taxonomy" id="3818"/>
    <lineage>
        <taxon>Eukaryota</taxon>
        <taxon>Viridiplantae</taxon>
        <taxon>Streptophyta</taxon>
        <taxon>Embryophyta</taxon>
        <taxon>Tracheophyta</taxon>
        <taxon>Spermatophyta</taxon>
        <taxon>Magnoliopsida</taxon>
        <taxon>eudicotyledons</taxon>
        <taxon>Gunneridae</taxon>
        <taxon>Pentapetalae</taxon>
        <taxon>rosids</taxon>
        <taxon>fabids</taxon>
        <taxon>Fabales</taxon>
        <taxon>Fabaceae</taxon>
        <taxon>Papilionoideae</taxon>
        <taxon>50 kb inversion clade</taxon>
        <taxon>dalbergioids sensu lato</taxon>
        <taxon>Dalbergieae</taxon>
        <taxon>Pterocarpus clade</taxon>
        <taxon>Arachis</taxon>
    </lineage>
</organism>
<evidence type="ECO:0000313" key="2">
    <source>
        <dbReference type="EMBL" id="RYR54763.1"/>
    </source>
</evidence>
<feature type="chain" id="PRO_5019340562" description="Secreted protein" evidence="1">
    <location>
        <begin position="17"/>
        <end position="73"/>
    </location>
</feature>
<accession>A0A445CV35</accession>
<dbReference type="AlphaFoldDB" id="A0A445CV35"/>
<feature type="signal peptide" evidence="1">
    <location>
        <begin position="1"/>
        <end position="16"/>
    </location>
</feature>
<evidence type="ECO:0000313" key="3">
    <source>
        <dbReference type="Proteomes" id="UP000289738"/>
    </source>
</evidence>
<comment type="caution">
    <text evidence="2">The sequence shown here is derived from an EMBL/GenBank/DDBJ whole genome shotgun (WGS) entry which is preliminary data.</text>
</comment>
<reference evidence="2 3" key="1">
    <citation type="submission" date="2019-01" db="EMBL/GenBank/DDBJ databases">
        <title>Sequencing of cultivated peanut Arachis hypogaea provides insights into genome evolution and oil improvement.</title>
        <authorList>
            <person name="Chen X."/>
        </authorList>
    </citation>
    <scope>NUCLEOTIDE SEQUENCE [LARGE SCALE GENOMIC DNA]</scope>
    <source>
        <strain evidence="3">cv. Fuhuasheng</strain>
        <tissue evidence="2">Leaves</tissue>
    </source>
</reference>
<name>A0A445CV35_ARAHY</name>
<gene>
    <name evidence="2" type="ORF">Ahy_A06g030041</name>
</gene>
<dbReference type="EMBL" id="SDMP01000006">
    <property type="protein sequence ID" value="RYR54763.1"/>
    <property type="molecule type" value="Genomic_DNA"/>
</dbReference>
<keyword evidence="1" id="KW-0732">Signal</keyword>
<evidence type="ECO:0000256" key="1">
    <source>
        <dbReference type="SAM" id="SignalP"/>
    </source>
</evidence>
<evidence type="ECO:0008006" key="4">
    <source>
        <dbReference type="Google" id="ProtNLM"/>
    </source>
</evidence>
<dbReference type="Proteomes" id="UP000289738">
    <property type="component" value="Chromosome A06"/>
</dbReference>
<protein>
    <recommendedName>
        <fullName evidence="4">Secreted protein</fullName>
    </recommendedName>
</protein>
<keyword evidence="3" id="KW-1185">Reference proteome</keyword>